<name>A0A914Y1L0_9BILA</name>
<reference evidence="3" key="1">
    <citation type="submission" date="2022-11" db="UniProtKB">
        <authorList>
            <consortium name="WormBaseParasite"/>
        </authorList>
    </citation>
    <scope>IDENTIFICATION</scope>
</reference>
<proteinExistence type="predicted"/>
<sequence>MLQYGLQKKRIVEIRLAFCGISLFVVLLLNNIVQLMTCYGAYFNSRNINLIVNDLSYPVIDLLYSITPSALIFTSTEIQRQLTPCIPRTTSPRVFLVQSGIDNRTTTTNFRTQSNIVS</sequence>
<evidence type="ECO:0000313" key="3">
    <source>
        <dbReference type="WBParaSite" id="PSU_v2.g14078.t1"/>
    </source>
</evidence>
<dbReference type="AlphaFoldDB" id="A0A914Y1L0"/>
<keyword evidence="1" id="KW-0472">Membrane</keyword>
<feature type="transmembrane region" description="Helical" evidence="1">
    <location>
        <begin position="12"/>
        <end position="35"/>
    </location>
</feature>
<evidence type="ECO:0000256" key="1">
    <source>
        <dbReference type="SAM" id="Phobius"/>
    </source>
</evidence>
<dbReference type="Proteomes" id="UP000887577">
    <property type="component" value="Unplaced"/>
</dbReference>
<accession>A0A914Y1L0</accession>
<keyword evidence="1" id="KW-1133">Transmembrane helix</keyword>
<dbReference type="WBParaSite" id="PSU_v2.g14078.t1">
    <property type="protein sequence ID" value="PSU_v2.g14078.t1"/>
    <property type="gene ID" value="PSU_v2.g14078"/>
</dbReference>
<evidence type="ECO:0000313" key="2">
    <source>
        <dbReference type="Proteomes" id="UP000887577"/>
    </source>
</evidence>
<organism evidence="2 3">
    <name type="scientific">Panagrolaimus superbus</name>
    <dbReference type="NCBI Taxonomy" id="310955"/>
    <lineage>
        <taxon>Eukaryota</taxon>
        <taxon>Metazoa</taxon>
        <taxon>Ecdysozoa</taxon>
        <taxon>Nematoda</taxon>
        <taxon>Chromadorea</taxon>
        <taxon>Rhabditida</taxon>
        <taxon>Tylenchina</taxon>
        <taxon>Panagrolaimomorpha</taxon>
        <taxon>Panagrolaimoidea</taxon>
        <taxon>Panagrolaimidae</taxon>
        <taxon>Panagrolaimus</taxon>
    </lineage>
</organism>
<keyword evidence="1" id="KW-0812">Transmembrane</keyword>
<keyword evidence="2" id="KW-1185">Reference proteome</keyword>
<protein>
    <submittedName>
        <fullName evidence="3">Serpentine receptor class gamma</fullName>
    </submittedName>
</protein>